<dbReference type="PANTHER" id="PTHR11241">
    <property type="entry name" value="DEOXYURIDINE 5'-TRIPHOSPHATE NUCLEOTIDOHYDROLASE"/>
    <property type="match status" value="1"/>
</dbReference>
<dbReference type="AlphaFoldDB" id="A0A9Y2AHU0"/>
<comment type="catalytic activity">
    <reaction evidence="5">
        <text>dUTP + H2O = dUMP + diphosphate + H(+)</text>
        <dbReference type="Rhea" id="RHEA:10248"/>
        <dbReference type="ChEBI" id="CHEBI:15377"/>
        <dbReference type="ChEBI" id="CHEBI:15378"/>
        <dbReference type="ChEBI" id="CHEBI:33019"/>
        <dbReference type="ChEBI" id="CHEBI:61555"/>
        <dbReference type="ChEBI" id="CHEBI:246422"/>
        <dbReference type="EC" id="3.6.1.23"/>
    </reaction>
</comment>
<evidence type="ECO:0000313" key="8">
    <source>
        <dbReference type="Proteomes" id="UP001243623"/>
    </source>
</evidence>
<dbReference type="SUPFAM" id="SSF51283">
    <property type="entry name" value="dUTPase-like"/>
    <property type="match status" value="1"/>
</dbReference>
<accession>A0A9Y2AHU0</accession>
<gene>
    <name evidence="7" type="primary">dut</name>
    <name evidence="7" type="ORF">P3F81_07015</name>
</gene>
<feature type="domain" description="dUTPase-like" evidence="6">
    <location>
        <begin position="16"/>
        <end position="148"/>
    </location>
</feature>
<keyword evidence="4" id="KW-0546">Nucleotide metabolism</keyword>
<dbReference type="InterPro" id="IPR033704">
    <property type="entry name" value="dUTPase_trimeric"/>
</dbReference>
<dbReference type="Proteomes" id="UP001243623">
    <property type="component" value="Chromosome"/>
</dbReference>
<name>A0A9Y2AHU0_9FIRM</name>
<evidence type="ECO:0000313" key="7">
    <source>
        <dbReference type="EMBL" id="WIW69675.1"/>
    </source>
</evidence>
<evidence type="ECO:0000256" key="5">
    <source>
        <dbReference type="ARBA" id="ARBA00047686"/>
    </source>
</evidence>
<sequence length="150" mass="17018">MKSRGFEIVTEYKEKNIRLPQRKTVASAGYDIESAVDIELFPHKVTIVPTGIKAYMKENEYLGIHIRSGFSIKKKICLINSQGVIDADYYNNKDNEGHIMIAFYNHNDEVVHIDKGERIAQGVFYRYLTVDDDISNGVIRKGGMGSTGER</sequence>
<reference evidence="7" key="1">
    <citation type="submission" date="2023-03" db="EMBL/GenBank/DDBJ databases">
        <title>Selenobaculum gbiensis gen. nov. sp. nov., a new bacterium isolated from the gut microbiota of IBD patient.</title>
        <authorList>
            <person name="Yeo S."/>
            <person name="Park H."/>
            <person name="Huh C.S."/>
        </authorList>
    </citation>
    <scope>NUCLEOTIDE SEQUENCE</scope>
    <source>
        <strain evidence="7">ICN-92133</strain>
    </source>
</reference>
<dbReference type="EC" id="3.6.1.23" evidence="2"/>
<dbReference type="EMBL" id="CP120678">
    <property type="protein sequence ID" value="WIW69675.1"/>
    <property type="molecule type" value="Genomic_DNA"/>
</dbReference>
<dbReference type="KEGG" id="sgbi:P3F81_07015"/>
<dbReference type="Pfam" id="PF00692">
    <property type="entry name" value="dUTPase"/>
    <property type="match status" value="1"/>
</dbReference>
<evidence type="ECO:0000256" key="3">
    <source>
        <dbReference type="ARBA" id="ARBA00022801"/>
    </source>
</evidence>
<dbReference type="GO" id="GO:0000287">
    <property type="term" value="F:magnesium ion binding"/>
    <property type="evidence" value="ECO:0007669"/>
    <property type="project" value="InterPro"/>
</dbReference>
<dbReference type="GO" id="GO:0006226">
    <property type="term" value="P:dUMP biosynthetic process"/>
    <property type="evidence" value="ECO:0007669"/>
    <property type="project" value="InterPro"/>
</dbReference>
<keyword evidence="8" id="KW-1185">Reference proteome</keyword>
<proteinExistence type="inferred from homology"/>
<dbReference type="Gene3D" id="2.70.40.10">
    <property type="match status" value="1"/>
</dbReference>
<evidence type="ECO:0000259" key="6">
    <source>
        <dbReference type="Pfam" id="PF00692"/>
    </source>
</evidence>
<dbReference type="RefSeq" id="WP_147669064.1">
    <property type="nucleotide sequence ID" value="NZ_CP120678.1"/>
</dbReference>
<comment type="similarity">
    <text evidence="1">Belongs to the dUTPase family.</text>
</comment>
<evidence type="ECO:0000256" key="2">
    <source>
        <dbReference type="ARBA" id="ARBA00012379"/>
    </source>
</evidence>
<organism evidence="7 8">
    <name type="scientific">Selenobaculum gibii</name>
    <dbReference type="NCBI Taxonomy" id="3054208"/>
    <lineage>
        <taxon>Bacteria</taxon>
        <taxon>Bacillati</taxon>
        <taxon>Bacillota</taxon>
        <taxon>Negativicutes</taxon>
        <taxon>Selenomonadales</taxon>
        <taxon>Selenomonadaceae</taxon>
        <taxon>Selenobaculum</taxon>
    </lineage>
</organism>
<dbReference type="InterPro" id="IPR036157">
    <property type="entry name" value="dUTPase-like_sf"/>
</dbReference>
<dbReference type="NCBIfam" id="TIGR00576">
    <property type="entry name" value="dut"/>
    <property type="match status" value="1"/>
</dbReference>
<dbReference type="InterPro" id="IPR029054">
    <property type="entry name" value="dUTPase-like"/>
</dbReference>
<evidence type="ECO:0000256" key="1">
    <source>
        <dbReference type="ARBA" id="ARBA00006581"/>
    </source>
</evidence>
<dbReference type="CDD" id="cd07557">
    <property type="entry name" value="trimeric_dUTPase"/>
    <property type="match status" value="1"/>
</dbReference>
<dbReference type="GO" id="GO:0046081">
    <property type="term" value="P:dUTP catabolic process"/>
    <property type="evidence" value="ECO:0007669"/>
    <property type="project" value="InterPro"/>
</dbReference>
<dbReference type="InterPro" id="IPR008181">
    <property type="entry name" value="dUTPase"/>
</dbReference>
<dbReference type="GO" id="GO:0004170">
    <property type="term" value="F:dUTP diphosphatase activity"/>
    <property type="evidence" value="ECO:0007669"/>
    <property type="project" value="UniProtKB-EC"/>
</dbReference>
<dbReference type="PANTHER" id="PTHR11241:SF0">
    <property type="entry name" value="DEOXYURIDINE 5'-TRIPHOSPHATE NUCLEOTIDOHYDROLASE"/>
    <property type="match status" value="1"/>
</dbReference>
<protein>
    <recommendedName>
        <fullName evidence="2">dUTP diphosphatase</fullName>
        <ecNumber evidence="2">3.6.1.23</ecNumber>
    </recommendedName>
</protein>
<evidence type="ECO:0000256" key="4">
    <source>
        <dbReference type="ARBA" id="ARBA00023080"/>
    </source>
</evidence>
<keyword evidence="3 7" id="KW-0378">Hydrolase</keyword>